<evidence type="ECO:0000313" key="7">
    <source>
        <dbReference type="EMBL" id="HIT95333.1"/>
    </source>
</evidence>
<feature type="domain" description="Glycosyl hydrolase family 30 beta sandwich" evidence="6">
    <location>
        <begin position="390"/>
        <end position="438"/>
    </location>
</feature>
<dbReference type="SUPFAM" id="SSF51445">
    <property type="entry name" value="(Trans)glycosidases"/>
    <property type="match status" value="1"/>
</dbReference>
<dbReference type="AlphaFoldDB" id="A0A9D1H800"/>
<evidence type="ECO:0000313" key="8">
    <source>
        <dbReference type="Proteomes" id="UP000824160"/>
    </source>
</evidence>
<dbReference type="Pfam" id="PF17189">
    <property type="entry name" value="Glyco_hydro_30C"/>
    <property type="match status" value="1"/>
</dbReference>
<gene>
    <name evidence="7" type="ORF">IAC43_09120</name>
</gene>
<dbReference type="PANTHER" id="PTHR11069:SF23">
    <property type="entry name" value="LYSOSOMAL ACID GLUCOSYLCERAMIDASE"/>
    <property type="match status" value="1"/>
</dbReference>
<keyword evidence="2" id="KW-0732">Signal</keyword>
<dbReference type="InterPro" id="IPR033453">
    <property type="entry name" value="Glyco_hydro_30_TIM-barrel"/>
</dbReference>
<evidence type="ECO:0000256" key="1">
    <source>
        <dbReference type="ARBA" id="ARBA00005382"/>
    </source>
</evidence>
<comment type="similarity">
    <text evidence="1 4">Belongs to the glycosyl hydrolase 30 family.</text>
</comment>
<dbReference type="InterPro" id="IPR017853">
    <property type="entry name" value="GH"/>
</dbReference>
<dbReference type="PRINTS" id="PR00843">
    <property type="entry name" value="GLHYDRLASE30"/>
</dbReference>
<sequence>MMKWIATTPEKQWQTMQLTDTPASVHRLTLTGEECQTVEGFGGCFNELSYIALSSLDKSEQDKVLDELFSKEGCAFNWGRISVGANDYAERWYSHNETDQDYDMSAFSIARDEKYVLPYIREAQKRCPNMKFFASPWSPPTWMKNPPIYNYGRMVRDEKTQLAYCEYFHRFLDAYEKEGVKVSRLCLQNEPFADQKFPSCLWSSEEFRVFIRDYIGPYFEKNGVDTEIWLGTLNGPTEMDFTMHGIVNDLYSSYIDNILFDDEARKYISGLGYQWNGQRVIHKTHETFPELGLMQTENECGDGSNNWTYAAYIFDLVRHYFQYGVTVYTYWNMILQPGGSSTWGWRQNTMITIDPETKTVTYNPEFYVMKHYAHFIKPGAKVLAGSGHWNMSAMAFKNPDGEIIVVVQNTLDRERTFTFEGEGKSFSAVLAPHSMNTFAL</sequence>
<proteinExistence type="inferred from homology"/>
<dbReference type="Pfam" id="PF02055">
    <property type="entry name" value="Glyco_hydro_30"/>
    <property type="match status" value="1"/>
</dbReference>
<evidence type="ECO:0000256" key="4">
    <source>
        <dbReference type="RuleBase" id="RU361188"/>
    </source>
</evidence>
<dbReference type="GO" id="GO:0006680">
    <property type="term" value="P:glucosylceramide catabolic process"/>
    <property type="evidence" value="ECO:0007669"/>
    <property type="project" value="TreeGrafter"/>
</dbReference>
<protein>
    <submittedName>
        <fullName evidence="7">Glycoside hydrolase family 30 protein</fullName>
    </submittedName>
</protein>
<keyword evidence="4" id="KW-0326">Glycosidase</keyword>
<dbReference type="EMBL" id="DVLW01000250">
    <property type="protein sequence ID" value="HIT95333.1"/>
    <property type="molecule type" value="Genomic_DNA"/>
</dbReference>
<dbReference type="Proteomes" id="UP000824160">
    <property type="component" value="Unassembled WGS sequence"/>
</dbReference>
<dbReference type="GO" id="GO:0004348">
    <property type="term" value="F:glucosylceramidase activity"/>
    <property type="evidence" value="ECO:0007669"/>
    <property type="project" value="InterPro"/>
</dbReference>
<evidence type="ECO:0000259" key="5">
    <source>
        <dbReference type="Pfam" id="PF02055"/>
    </source>
</evidence>
<organism evidence="7 8">
    <name type="scientific">Candidatus Faecivivens stercoripullorum</name>
    <dbReference type="NCBI Taxonomy" id="2840805"/>
    <lineage>
        <taxon>Bacteria</taxon>
        <taxon>Bacillati</taxon>
        <taxon>Bacillota</taxon>
        <taxon>Clostridia</taxon>
        <taxon>Eubacteriales</taxon>
        <taxon>Oscillospiraceae</taxon>
        <taxon>Oscillospiraceae incertae sedis</taxon>
        <taxon>Candidatus Faecivivens</taxon>
    </lineage>
</organism>
<dbReference type="InterPro" id="IPR001139">
    <property type="entry name" value="Glyco_hydro_30"/>
</dbReference>
<feature type="domain" description="Glycosyl hydrolase family 30 TIM-barrel" evidence="5">
    <location>
        <begin position="38"/>
        <end position="376"/>
    </location>
</feature>
<accession>A0A9D1H800</accession>
<dbReference type="InterPro" id="IPR033452">
    <property type="entry name" value="GH30_C"/>
</dbReference>
<evidence type="ECO:0000256" key="2">
    <source>
        <dbReference type="ARBA" id="ARBA00022729"/>
    </source>
</evidence>
<evidence type="ECO:0000259" key="6">
    <source>
        <dbReference type="Pfam" id="PF17189"/>
    </source>
</evidence>
<dbReference type="Gene3D" id="3.20.20.80">
    <property type="entry name" value="Glycosidases"/>
    <property type="match status" value="1"/>
</dbReference>
<dbReference type="PANTHER" id="PTHR11069">
    <property type="entry name" value="GLUCOSYLCERAMIDASE"/>
    <property type="match status" value="1"/>
</dbReference>
<comment type="caution">
    <text evidence="7">The sequence shown here is derived from an EMBL/GenBank/DDBJ whole genome shotgun (WGS) entry which is preliminary data.</text>
</comment>
<evidence type="ECO:0000256" key="3">
    <source>
        <dbReference type="ARBA" id="ARBA00022801"/>
    </source>
</evidence>
<dbReference type="Gene3D" id="2.60.40.1180">
    <property type="entry name" value="Golgi alpha-mannosidase II"/>
    <property type="match status" value="1"/>
</dbReference>
<name>A0A9D1H800_9FIRM</name>
<reference evidence="7" key="1">
    <citation type="submission" date="2020-10" db="EMBL/GenBank/DDBJ databases">
        <authorList>
            <person name="Gilroy R."/>
        </authorList>
    </citation>
    <scope>NUCLEOTIDE SEQUENCE</scope>
    <source>
        <strain evidence="7">ChiBcec7-5410</strain>
    </source>
</reference>
<dbReference type="InterPro" id="IPR013780">
    <property type="entry name" value="Glyco_hydro_b"/>
</dbReference>
<reference evidence="7" key="2">
    <citation type="journal article" date="2021" name="PeerJ">
        <title>Extensive microbial diversity within the chicken gut microbiome revealed by metagenomics and culture.</title>
        <authorList>
            <person name="Gilroy R."/>
            <person name="Ravi A."/>
            <person name="Getino M."/>
            <person name="Pursley I."/>
            <person name="Horton D.L."/>
            <person name="Alikhan N.F."/>
            <person name="Baker D."/>
            <person name="Gharbi K."/>
            <person name="Hall N."/>
            <person name="Watson M."/>
            <person name="Adriaenssens E.M."/>
            <person name="Foster-Nyarko E."/>
            <person name="Jarju S."/>
            <person name="Secka A."/>
            <person name="Antonio M."/>
            <person name="Oren A."/>
            <person name="Chaudhuri R.R."/>
            <person name="La Ragione R."/>
            <person name="Hildebrand F."/>
            <person name="Pallen M.J."/>
        </authorList>
    </citation>
    <scope>NUCLEOTIDE SEQUENCE</scope>
    <source>
        <strain evidence="7">ChiBcec7-5410</strain>
    </source>
</reference>
<dbReference type="GO" id="GO:0016020">
    <property type="term" value="C:membrane"/>
    <property type="evidence" value="ECO:0007669"/>
    <property type="project" value="GOC"/>
</dbReference>
<keyword evidence="3 4" id="KW-0378">Hydrolase</keyword>